<proteinExistence type="predicted"/>
<dbReference type="Pfam" id="PF13649">
    <property type="entry name" value="Methyltransf_25"/>
    <property type="match status" value="1"/>
</dbReference>
<dbReference type="GO" id="GO:0008168">
    <property type="term" value="F:methyltransferase activity"/>
    <property type="evidence" value="ECO:0007669"/>
    <property type="project" value="UniProtKB-KW"/>
</dbReference>
<evidence type="ECO:0000313" key="4">
    <source>
        <dbReference type="EMBL" id="OJG00762.1"/>
    </source>
</evidence>
<dbReference type="CDD" id="cd02440">
    <property type="entry name" value="AdoMet_MTases"/>
    <property type="match status" value="1"/>
</dbReference>
<keyword evidence="1 4" id="KW-0489">Methyltransferase</keyword>
<dbReference type="AlphaFoldDB" id="A0A657LZ19"/>
<dbReference type="PANTHER" id="PTHR43861">
    <property type="entry name" value="TRANS-ACONITATE 2-METHYLTRANSFERASE-RELATED"/>
    <property type="match status" value="1"/>
</dbReference>
<comment type="caution">
    <text evidence="4">The sequence shown here is derived from an EMBL/GenBank/DDBJ whole genome shotgun (WGS) entry which is preliminary data.</text>
</comment>
<evidence type="ECO:0000259" key="3">
    <source>
        <dbReference type="Pfam" id="PF13649"/>
    </source>
</evidence>
<dbReference type="Gene3D" id="3.40.50.150">
    <property type="entry name" value="Vaccinia Virus protein VP39"/>
    <property type="match status" value="1"/>
</dbReference>
<feature type="domain" description="Methyltransferase" evidence="3">
    <location>
        <begin position="44"/>
        <end position="132"/>
    </location>
</feature>
<accession>A0A657LZ19</accession>
<dbReference type="RefSeq" id="WP_071831255.1">
    <property type="nucleotide sequence ID" value="NZ_LSRP01000013.1"/>
</dbReference>
<dbReference type="Proteomes" id="UP000182661">
    <property type="component" value="Unassembled WGS sequence"/>
</dbReference>
<keyword evidence="5" id="KW-1185">Reference proteome</keyword>
<dbReference type="OrthoDB" id="9804312at2"/>
<protein>
    <submittedName>
        <fullName evidence="4">SAM-dependent methyltransferase</fullName>
    </submittedName>
</protein>
<reference evidence="4 5" key="1">
    <citation type="submission" date="2016-02" db="EMBL/GenBank/DDBJ databases">
        <title>Genome sequencing of a beta-galactosidase producing bacteria Rhizobium sp. 59.</title>
        <authorList>
            <person name="Wang D."/>
            <person name="Kot W."/>
            <person name="Qin Y."/>
            <person name="Hansen L."/>
            <person name="Naqvi K."/>
            <person name="Rensing C."/>
        </authorList>
    </citation>
    <scope>NUCLEOTIDE SEQUENCE [LARGE SCALE GENOMIC DNA]</scope>
    <source>
        <strain evidence="4 5">59</strain>
    </source>
</reference>
<dbReference type="GO" id="GO:0032259">
    <property type="term" value="P:methylation"/>
    <property type="evidence" value="ECO:0007669"/>
    <property type="project" value="UniProtKB-KW"/>
</dbReference>
<sequence length="199" mass="21920">MAQSDAETLHFYAREAKTYATDTASQPTTDLDRFLDALKPGATILELGCGSGRDSAHMLARGFDVFPTDGTPEMALEAERTLGRAVAVLPFDQLDAVSQYDAVWANACLLHVPRPDLAGILSRIRRATRAAGLFQASYKAGAVDGRDRFDRYYNYPAADWLCAQYGAAGWADIRIETREGSGYDRQPTQWLHVTARRQG</sequence>
<dbReference type="EMBL" id="LSRP01000013">
    <property type="protein sequence ID" value="OJG00762.1"/>
    <property type="molecule type" value="Genomic_DNA"/>
</dbReference>
<gene>
    <name evidence="4" type="ORF">AX760_09845</name>
</gene>
<name>A0A657LZ19_9HYPH</name>
<dbReference type="SUPFAM" id="SSF53335">
    <property type="entry name" value="S-adenosyl-L-methionine-dependent methyltransferases"/>
    <property type="match status" value="1"/>
</dbReference>
<dbReference type="InterPro" id="IPR041698">
    <property type="entry name" value="Methyltransf_25"/>
</dbReference>
<evidence type="ECO:0000256" key="2">
    <source>
        <dbReference type="ARBA" id="ARBA00022679"/>
    </source>
</evidence>
<dbReference type="PANTHER" id="PTHR43861:SF1">
    <property type="entry name" value="TRANS-ACONITATE 2-METHYLTRANSFERASE"/>
    <property type="match status" value="1"/>
</dbReference>
<keyword evidence="2 4" id="KW-0808">Transferase</keyword>
<dbReference type="InterPro" id="IPR029063">
    <property type="entry name" value="SAM-dependent_MTases_sf"/>
</dbReference>
<evidence type="ECO:0000313" key="5">
    <source>
        <dbReference type="Proteomes" id="UP000182661"/>
    </source>
</evidence>
<organism evidence="4 5">
    <name type="scientific">Pararhizobium antarcticum</name>
    <dbReference type="NCBI Taxonomy" id="1798805"/>
    <lineage>
        <taxon>Bacteria</taxon>
        <taxon>Pseudomonadati</taxon>
        <taxon>Pseudomonadota</taxon>
        <taxon>Alphaproteobacteria</taxon>
        <taxon>Hyphomicrobiales</taxon>
        <taxon>Rhizobiaceae</taxon>
        <taxon>Rhizobium/Agrobacterium group</taxon>
        <taxon>Pararhizobium</taxon>
    </lineage>
</organism>
<evidence type="ECO:0000256" key="1">
    <source>
        <dbReference type="ARBA" id="ARBA00022603"/>
    </source>
</evidence>